<organism evidence="3">
    <name type="scientific">Oryza barthii</name>
    <dbReference type="NCBI Taxonomy" id="65489"/>
    <lineage>
        <taxon>Eukaryota</taxon>
        <taxon>Viridiplantae</taxon>
        <taxon>Streptophyta</taxon>
        <taxon>Embryophyta</taxon>
        <taxon>Tracheophyta</taxon>
        <taxon>Spermatophyta</taxon>
        <taxon>Magnoliopsida</taxon>
        <taxon>Liliopsida</taxon>
        <taxon>Poales</taxon>
        <taxon>Poaceae</taxon>
        <taxon>BOP clade</taxon>
        <taxon>Oryzoideae</taxon>
        <taxon>Oryzeae</taxon>
        <taxon>Oryzinae</taxon>
        <taxon>Oryza</taxon>
    </lineage>
</organism>
<feature type="compositionally biased region" description="Polar residues" evidence="1">
    <location>
        <begin position="439"/>
        <end position="450"/>
    </location>
</feature>
<protein>
    <recommendedName>
        <fullName evidence="2">At1g61320/AtMIF1 LRR domain-containing protein</fullName>
    </recommendedName>
</protein>
<keyword evidence="4" id="KW-1185">Reference proteome</keyword>
<evidence type="ECO:0000256" key="1">
    <source>
        <dbReference type="SAM" id="MobiDB-lite"/>
    </source>
</evidence>
<feature type="region of interest" description="Disordered" evidence="1">
    <location>
        <begin position="392"/>
        <end position="418"/>
    </location>
</feature>
<dbReference type="PANTHER" id="PTHR34145">
    <property type="entry name" value="OS02G0105600 PROTEIN"/>
    <property type="match status" value="1"/>
</dbReference>
<proteinExistence type="predicted"/>
<dbReference type="AlphaFoldDB" id="A0A0D3FA14"/>
<dbReference type="Pfam" id="PF23622">
    <property type="entry name" value="LRR_At1g61320_AtMIF1"/>
    <property type="match status" value="2"/>
</dbReference>
<sequence>MMPLRDAARAACASHIFLQSWRCRPNLIFTGETLGLIINGTGKDDAKRDFINIVQRILLNHSGIGVKTLKLELLHFSDLDLGCLEAWLQIAVAPGIEELTLMFPCVRYKFPCSLLFERGGNSVRYLHLMVCTFRPTVGLGCLIKLTQLHLSFVWITGDELELLSKCVALEWLKLSYCPEIICLKVPCMLRQLGSLEVAECRYLKVIEICAPNLSNFYLTGFLVRTSFENPLLVKKLRIMCLRQGNFVSYARTKLPSLVPNVETLTVASNEIVKTPMVPGKFLHLKHLHMRLASLPSSWPALQPAHPTLLHHHKPVIPSQPLSGPPLSPRSSTPRRNPQFWLESPPPPPSRSAVPFSADDVSHVSESPDPRSSPTPAMPRSFADAVRLDFNPAKGDSLPVFKSPHGQPPPRPKLKSAITIPAWSTFQRRAYRATPGEEMGNTSHRQASTPSPSLPRATRPRQPRQSPQNTSLVPIRSKKKEPFHPREMSEHHHKNLKSVKIIGFCSAKSMIELTCHILQNTSSLECLTLDTTDGATRCCVTEYDKCLSMDNDILTEAHEARCAVAEYGKCISMDRDVILDAHKSLLASITYVEGKVPPTVKLNVVEPCSRCHAVEL</sequence>
<evidence type="ECO:0000313" key="3">
    <source>
        <dbReference type="EnsemblPlants" id="OBART02G31130.1"/>
    </source>
</evidence>
<dbReference type="STRING" id="65489.A0A0D3FA14"/>
<accession>A0A0D3FA14</accession>
<reference evidence="3" key="2">
    <citation type="submission" date="2015-03" db="UniProtKB">
        <authorList>
            <consortium name="EnsemblPlants"/>
        </authorList>
    </citation>
    <scope>IDENTIFICATION</scope>
</reference>
<feature type="compositionally biased region" description="Polar residues" evidence="1">
    <location>
        <begin position="462"/>
        <end position="471"/>
    </location>
</feature>
<feature type="compositionally biased region" description="Low complexity" evidence="1">
    <location>
        <begin position="328"/>
        <end position="337"/>
    </location>
</feature>
<feature type="region of interest" description="Disordered" evidence="1">
    <location>
        <begin position="310"/>
        <end position="378"/>
    </location>
</feature>
<dbReference type="InterPro" id="IPR055357">
    <property type="entry name" value="LRR_At1g61320_AtMIF1"/>
</dbReference>
<dbReference type="InterPro" id="IPR053772">
    <property type="entry name" value="At1g61320/At1g61330-like"/>
</dbReference>
<reference evidence="3" key="1">
    <citation type="journal article" date="2009" name="Rice">
        <title>De Novo Next Generation Sequencing of Plant Genomes.</title>
        <authorList>
            <person name="Rounsley S."/>
            <person name="Marri P.R."/>
            <person name="Yu Y."/>
            <person name="He R."/>
            <person name="Sisneros N."/>
            <person name="Goicoechea J.L."/>
            <person name="Lee S.J."/>
            <person name="Angelova A."/>
            <person name="Kudrna D."/>
            <person name="Luo M."/>
            <person name="Affourtit J."/>
            <person name="Desany B."/>
            <person name="Knight J."/>
            <person name="Niazi F."/>
            <person name="Egholm M."/>
            <person name="Wing R.A."/>
        </authorList>
    </citation>
    <scope>NUCLEOTIDE SEQUENCE [LARGE SCALE GENOMIC DNA]</scope>
    <source>
        <strain evidence="3">cv. IRGC 105608</strain>
    </source>
</reference>
<dbReference type="Gene3D" id="3.80.10.10">
    <property type="entry name" value="Ribonuclease Inhibitor"/>
    <property type="match status" value="1"/>
</dbReference>
<dbReference type="SUPFAM" id="SSF52058">
    <property type="entry name" value="L domain-like"/>
    <property type="match status" value="1"/>
</dbReference>
<dbReference type="Proteomes" id="UP000026960">
    <property type="component" value="Chromosome 2"/>
</dbReference>
<dbReference type="PANTHER" id="PTHR34145:SF38">
    <property type="entry name" value="EXPRESSED PROTEIN"/>
    <property type="match status" value="1"/>
</dbReference>
<dbReference type="Gramene" id="OBART02G31130.1">
    <property type="protein sequence ID" value="OBART02G31130.1"/>
    <property type="gene ID" value="OBART02G31130"/>
</dbReference>
<feature type="compositionally biased region" description="Basic and acidic residues" evidence="1">
    <location>
        <begin position="479"/>
        <end position="489"/>
    </location>
</feature>
<evidence type="ECO:0000313" key="4">
    <source>
        <dbReference type="Proteomes" id="UP000026960"/>
    </source>
</evidence>
<feature type="region of interest" description="Disordered" evidence="1">
    <location>
        <begin position="435"/>
        <end position="491"/>
    </location>
</feature>
<dbReference type="PaxDb" id="65489-OBART02G31130.1"/>
<name>A0A0D3FA14_9ORYZ</name>
<dbReference type="InterPro" id="IPR032675">
    <property type="entry name" value="LRR_dom_sf"/>
</dbReference>
<feature type="compositionally biased region" description="Basic and acidic residues" evidence="1">
    <location>
        <begin position="359"/>
        <end position="368"/>
    </location>
</feature>
<evidence type="ECO:0000259" key="2">
    <source>
        <dbReference type="Pfam" id="PF23622"/>
    </source>
</evidence>
<feature type="domain" description="At1g61320/AtMIF1 LRR" evidence="2">
    <location>
        <begin position="479"/>
        <end position="566"/>
    </location>
</feature>
<dbReference type="EnsemblPlants" id="OBART02G31130.1">
    <property type="protein sequence ID" value="OBART02G31130.1"/>
    <property type="gene ID" value="OBART02G31130"/>
</dbReference>
<dbReference type="HOGENOM" id="CLU_010721_4_2_1"/>
<feature type="domain" description="At1g61320/AtMIF1 LRR" evidence="2">
    <location>
        <begin position="57"/>
        <end position="293"/>
    </location>
</feature>